<keyword evidence="17" id="KW-1185">Reference proteome</keyword>
<accession>A0A9D4T2L9</accession>
<evidence type="ECO:0000256" key="7">
    <source>
        <dbReference type="ARBA" id="ARBA00022723"/>
    </source>
</evidence>
<dbReference type="InterPro" id="IPR036396">
    <property type="entry name" value="Cyt_P450_sf"/>
</dbReference>
<dbReference type="Proteomes" id="UP000821837">
    <property type="component" value="Unassembled WGS sequence"/>
</dbReference>
<evidence type="ECO:0000256" key="11">
    <source>
        <dbReference type="ARBA" id="ARBA00023004"/>
    </source>
</evidence>
<dbReference type="GO" id="GO:0004497">
    <property type="term" value="F:monooxygenase activity"/>
    <property type="evidence" value="ECO:0007669"/>
    <property type="project" value="UniProtKB-KW"/>
</dbReference>
<protein>
    <recommendedName>
        <fullName evidence="18">Cytochrome P450</fullName>
    </recommendedName>
</protein>
<dbReference type="AlphaFoldDB" id="A0A9D4T2L9"/>
<evidence type="ECO:0000256" key="15">
    <source>
        <dbReference type="RuleBase" id="RU000461"/>
    </source>
</evidence>
<dbReference type="InterPro" id="IPR002403">
    <property type="entry name" value="Cyt_P450_E_grp-IV"/>
</dbReference>
<reference evidence="16" key="1">
    <citation type="journal article" date="2020" name="Cell">
        <title>Large-Scale Comparative Analyses of Tick Genomes Elucidate Their Genetic Diversity and Vector Capacities.</title>
        <authorList>
            <consortium name="Tick Genome and Microbiome Consortium (TIGMIC)"/>
            <person name="Jia N."/>
            <person name="Wang J."/>
            <person name="Shi W."/>
            <person name="Du L."/>
            <person name="Sun Y."/>
            <person name="Zhan W."/>
            <person name="Jiang J.F."/>
            <person name="Wang Q."/>
            <person name="Zhang B."/>
            <person name="Ji P."/>
            <person name="Bell-Sakyi L."/>
            <person name="Cui X.M."/>
            <person name="Yuan T.T."/>
            <person name="Jiang B.G."/>
            <person name="Yang W.F."/>
            <person name="Lam T.T."/>
            <person name="Chang Q.C."/>
            <person name="Ding S.J."/>
            <person name="Wang X.J."/>
            <person name="Zhu J.G."/>
            <person name="Ruan X.D."/>
            <person name="Zhao L."/>
            <person name="Wei J.T."/>
            <person name="Ye R.Z."/>
            <person name="Que T.C."/>
            <person name="Du C.H."/>
            <person name="Zhou Y.H."/>
            <person name="Cheng J.X."/>
            <person name="Dai P.F."/>
            <person name="Guo W.B."/>
            <person name="Han X.H."/>
            <person name="Huang E.J."/>
            <person name="Li L.F."/>
            <person name="Wei W."/>
            <person name="Gao Y.C."/>
            <person name="Liu J.Z."/>
            <person name="Shao H.Z."/>
            <person name="Wang X."/>
            <person name="Wang C.C."/>
            <person name="Yang T.C."/>
            <person name="Huo Q.B."/>
            <person name="Li W."/>
            <person name="Chen H.Y."/>
            <person name="Chen S.E."/>
            <person name="Zhou L.G."/>
            <person name="Ni X.B."/>
            <person name="Tian J.H."/>
            <person name="Sheng Y."/>
            <person name="Liu T."/>
            <person name="Pan Y.S."/>
            <person name="Xia L.Y."/>
            <person name="Li J."/>
            <person name="Zhao F."/>
            <person name="Cao W.C."/>
        </authorList>
    </citation>
    <scope>NUCLEOTIDE SEQUENCE</scope>
    <source>
        <strain evidence="16">Rsan-2018</strain>
    </source>
</reference>
<evidence type="ECO:0000256" key="5">
    <source>
        <dbReference type="ARBA" id="ARBA00010617"/>
    </source>
</evidence>
<dbReference type="SUPFAM" id="SSF48264">
    <property type="entry name" value="Cytochrome P450"/>
    <property type="match status" value="1"/>
</dbReference>
<evidence type="ECO:0000256" key="8">
    <source>
        <dbReference type="ARBA" id="ARBA00022824"/>
    </source>
</evidence>
<sequence length="256" mass="29288">MLVTAMLIALLLCLVTVLLVWRRNHFNYFKKLGIPGPEPNVIWGNLAEYRSMFTMMIDQMHPVLGKSVMHVGGHEWKGLRSRVTYCMSAAKLKTGTLDYDTTMRKLKYLGQVVNETLRLYSPGLLFVTRQAKEDFEYNGIKFKAGTAFMVSQYHLQRNPQYWPNPEEFDPERFAPENEALLRKTAYTPFGIGPRNCAGMRLALLNLKYTFARLLEKYRLELGESQMSFNSAPSNPMRTPNATNSAKLIAVTLESCK</sequence>
<evidence type="ECO:0000256" key="13">
    <source>
        <dbReference type="ARBA" id="ARBA00023136"/>
    </source>
</evidence>
<evidence type="ECO:0000256" key="9">
    <source>
        <dbReference type="ARBA" id="ARBA00022848"/>
    </source>
</evidence>
<comment type="caution">
    <text evidence="16">The sequence shown here is derived from an EMBL/GenBank/DDBJ whole genome shotgun (WGS) entry which is preliminary data.</text>
</comment>
<reference evidence="16" key="2">
    <citation type="submission" date="2021-09" db="EMBL/GenBank/DDBJ databases">
        <authorList>
            <person name="Jia N."/>
            <person name="Wang J."/>
            <person name="Shi W."/>
            <person name="Du L."/>
            <person name="Sun Y."/>
            <person name="Zhan W."/>
            <person name="Jiang J."/>
            <person name="Wang Q."/>
            <person name="Zhang B."/>
            <person name="Ji P."/>
            <person name="Sakyi L.B."/>
            <person name="Cui X."/>
            <person name="Yuan T."/>
            <person name="Jiang B."/>
            <person name="Yang W."/>
            <person name="Lam T.T.-Y."/>
            <person name="Chang Q."/>
            <person name="Ding S."/>
            <person name="Wang X."/>
            <person name="Zhu J."/>
            <person name="Ruan X."/>
            <person name="Zhao L."/>
            <person name="Wei J."/>
            <person name="Que T."/>
            <person name="Du C."/>
            <person name="Cheng J."/>
            <person name="Dai P."/>
            <person name="Han X."/>
            <person name="Huang E."/>
            <person name="Gao Y."/>
            <person name="Liu J."/>
            <person name="Shao H."/>
            <person name="Ye R."/>
            <person name="Li L."/>
            <person name="Wei W."/>
            <person name="Wang X."/>
            <person name="Wang C."/>
            <person name="Huo Q."/>
            <person name="Li W."/>
            <person name="Guo W."/>
            <person name="Chen H."/>
            <person name="Chen S."/>
            <person name="Zhou L."/>
            <person name="Zhou L."/>
            <person name="Ni X."/>
            <person name="Tian J."/>
            <person name="Zhou Y."/>
            <person name="Sheng Y."/>
            <person name="Liu T."/>
            <person name="Pan Y."/>
            <person name="Xia L."/>
            <person name="Li J."/>
            <person name="Zhao F."/>
            <person name="Cao W."/>
        </authorList>
    </citation>
    <scope>NUCLEOTIDE SEQUENCE</scope>
    <source>
        <strain evidence="16">Rsan-2018</strain>
        <tissue evidence="16">Larvae</tissue>
    </source>
</reference>
<evidence type="ECO:0000256" key="3">
    <source>
        <dbReference type="ARBA" id="ARBA00004174"/>
    </source>
</evidence>
<proteinExistence type="inferred from homology"/>
<dbReference type="Pfam" id="PF00067">
    <property type="entry name" value="p450"/>
    <property type="match status" value="1"/>
</dbReference>
<dbReference type="GO" id="GO:0016705">
    <property type="term" value="F:oxidoreductase activity, acting on paired donors, with incorporation or reduction of molecular oxygen"/>
    <property type="evidence" value="ECO:0007669"/>
    <property type="project" value="InterPro"/>
</dbReference>
<dbReference type="GO" id="GO:0005789">
    <property type="term" value="C:endoplasmic reticulum membrane"/>
    <property type="evidence" value="ECO:0007669"/>
    <property type="project" value="UniProtKB-SubCell"/>
</dbReference>
<dbReference type="VEuPathDB" id="VectorBase:RSAN_042785"/>
<comment type="cofactor">
    <cofactor evidence="1 14">
        <name>heme</name>
        <dbReference type="ChEBI" id="CHEBI:30413"/>
    </cofactor>
</comment>
<dbReference type="InterPro" id="IPR050476">
    <property type="entry name" value="Insect_CytP450_Detox"/>
</dbReference>
<keyword evidence="7 14" id="KW-0479">Metal-binding</keyword>
<keyword evidence="8" id="KW-0256">Endoplasmic reticulum</keyword>
<evidence type="ECO:0000256" key="10">
    <source>
        <dbReference type="ARBA" id="ARBA00023002"/>
    </source>
</evidence>
<evidence type="ECO:0000256" key="2">
    <source>
        <dbReference type="ARBA" id="ARBA00003690"/>
    </source>
</evidence>
<organism evidence="16 17">
    <name type="scientific">Rhipicephalus sanguineus</name>
    <name type="common">Brown dog tick</name>
    <name type="synonym">Ixodes sanguineus</name>
    <dbReference type="NCBI Taxonomy" id="34632"/>
    <lineage>
        <taxon>Eukaryota</taxon>
        <taxon>Metazoa</taxon>
        <taxon>Ecdysozoa</taxon>
        <taxon>Arthropoda</taxon>
        <taxon>Chelicerata</taxon>
        <taxon>Arachnida</taxon>
        <taxon>Acari</taxon>
        <taxon>Parasitiformes</taxon>
        <taxon>Ixodida</taxon>
        <taxon>Ixodoidea</taxon>
        <taxon>Ixodidae</taxon>
        <taxon>Rhipicephalinae</taxon>
        <taxon>Rhipicephalus</taxon>
        <taxon>Rhipicephalus</taxon>
    </lineage>
</organism>
<dbReference type="EMBL" id="JABSTV010001248">
    <property type="protein sequence ID" value="KAH7967859.1"/>
    <property type="molecule type" value="Genomic_DNA"/>
</dbReference>
<feature type="binding site" description="axial binding residue" evidence="14">
    <location>
        <position position="196"/>
    </location>
    <ligand>
        <name>heme</name>
        <dbReference type="ChEBI" id="CHEBI:30413"/>
    </ligand>
    <ligandPart>
        <name>Fe</name>
        <dbReference type="ChEBI" id="CHEBI:18248"/>
    </ligandPart>
</feature>
<dbReference type="VEuPathDB" id="VectorBase:RSAN_033760"/>
<dbReference type="PANTHER" id="PTHR24292">
    <property type="entry name" value="CYTOCHROME P450"/>
    <property type="match status" value="1"/>
</dbReference>
<dbReference type="PRINTS" id="PR00385">
    <property type="entry name" value="P450"/>
</dbReference>
<comment type="function">
    <text evidence="2">May be involved in the metabolism of insect hormones and in the breakdown of synthetic insecticides.</text>
</comment>
<evidence type="ECO:0000313" key="17">
    <source>
        <dbReference type="Proteomes" id="UP000821837"/>
    </source>
</evidence>
<keyword evidence="13" id="KW-0472">Membrane</keyword>
<dbReference type="Gene3D" id="1.10.630.10">
    <property type="entry name" value="Cytochrome P450"/>
    <property type="match status" value="1"/>
</dbReference>
<keyword evidence="6 14" id="KW-0349">Heme</keyword>
<keyword evidence="10 15" id="KW-0560">Oxidoreductase</keyword>
<keyword evidence="12 15" id="KW-0503">Monooxygenase</keyword>
<keyword evidence="9" id="KW-0492">Microsome</keyword>
<evidence type="ECO:0000256" key="12">
    <source>
        <dbReference type="ARBA" id="ARBA00023033"/>
    </source>
</evidence>
<evidence type="ECO:0008006" key="18">
    <source>
        <dbReference type="Google" id="ProtNLM"/>
    </source>
</evidence>
<evidence type="ECO:0000256" key="6">
    <source>
        <dbReference type="ARBA" id="ARBA00022617"/>
    </source>
</evidence>
<dbReference type="InterPro" id="IPR017972">
    <property type="entry name" value="Cyt_P450_CS"/>
</dbReference>
<evidence type="ECO:0000256" key="1">
    <source>
        <dbReference type="ARBA" id="ARBA00001971"/>
    </source>
</evidence>
<evidence type="ECO:0000256" key="14">
    <source>
        <dbReference type="PIRSR" id="PIRSR602403-1"/>
    </source>
</evidence>
<dbReference type="PANTHER" id="PTHR24292:SF102">
    <property type="entry name" value="CYTOCHROME P450 FAMILY-RELATED"/>
    <property type="match status" value="1"/>
</dbReference>
<comment type="subcellular location">
    <subcellularLocation>
        <location evidence="4">Endoplasmic reticulum membrane</location>
        <topology evidence="4">Peripheral membrane protein</topology>
    </subcellularLocation>
    <subcellularLocation>
        <location evidence="3">Microsome membrane</location>
        <topology evidence="3">Peripheral membrane protein</topology>
    </subcellularLocation>
</comment>
<dbReference type="GO" id="GO:0020037">
    <property type="term" value="F:heme binding"/>
    <property type="evidence" value="ECO:0007669"/>
    <property type="project" value="InterPro"/>
</dbReference>
<keyword evidence="11 14" id="KW-0408">Iron</keyword>
<comment type="similarity">
    <text evidence="5 15">Belongs to the cytochrome P450 family.</text>
</comment>
<name>A0A9D4T2L9_RHISA</name>
<dbReference type="GO" id="GO:0005506">
    <property type="term" value="F:iron ion binding"/>
    <property type="evidence" value="ECO:0007669"/>
    <property type="project" value="InterPro"/>
</dbReference>
<evidence type="ECO:0000256" key="4">
    <source>
        <dbReference type="ARBA" id="ARBA00004406"/>
    </source>
</evidence>
<evidence type="ECO:0000313" key="16">
    <source>
        <dbReference type="EMBL" id="KAH7967859.1"/>
    </source>
</evidence>
<dbReference type="InterPro" id="IPR001128">
    <property type="entry name" value="Cyt_P450"/>
</dbReference>
<dbReference type="PROSITE" id="PS00086">
    <property type="entry name" value="CYTOCHROME_P450"/>
    <property type="match status" value="1"/>
</dbReference>
<dbReference type="PRINTS" id="PR00465">
    <property type="entry name" value="EP450IV"/>
</dbReference>
<gene>
    <name evidence="16" type="ORF">HPB52_003270</name>
</gene>